<dbReference type="Proteomes" id="UP001177021">
    <property type="component" value="Unassembled WGS sequence"/>
</dbReference>
<accession>A0ACB0J4M6</accession>
<gene>
    <name evidence="1" type="ORF">MILVUS5_LOCUS9123</name>
</gene>
<evidence type="ECO:0000313" key="1">
    <source>
        <dbReference type="EMBL" id="CAJ2639028.1"/>
    </source>
</evidence>
<evidence type="ECO:0000313" key="2">
    <source>
        <dbReference type="Proteomes" id="UP001177021"/>
    </source>
</evidence>
<dbReference type="EMBL" id="CASHSV030000024">
    <property type="protein sequence ID" value="CAJ2639028.1"/>
    <property type="molecule type" value="Genomic_DNA"/>
</dbReference>
<sequence length="91" mass="10173">MRVNNAEPPCNLLSWLKEFTGIKSLKVTLTTLEVLSLVPNLLKDKFHFLCNLKSLRVKKEGISSGISTTPITSTNITYYTACLHLTSICQM</sequence>
<protein>
    <submittedName>
        <fullName evidence="1">Uncharacterized protein</fullName>
    </submittedName>
</protein>
<reference evidence="1" key="1">
    <citation type="submission" date="2023-10" db="EMBL/GenBank/DDBJ databases">
        <authorList>
            <person name="Rodriguez Cubillos JULIANA M."/>
            <person name="De Vega J."/>
        </authorList>
    </citation>
    <scope>NUCLEOTIDE SEQUENCE</scope>
</reference>
<comment type="caution">
    <text evidence="1">The sequence shown here is derived from an EMBL/GenBank/DDBJ whole genome shotgun (WGS) entry which is preliminary data.</text>
</comment>
<organism evidence="1 2">
    <name type="scientific">Trifolium pratense</name>
    <name type="common">Red clover</name>
    <dbReference type="NCBI Taxonomy" id="57577"/>
    <lineage>
        <taxon>Eukaryota</taxon>
        <taxon>Viridiplantae</taxon>
        <taxon>Streptophyta</taxon>
        <taxon>Embryophyta</taxon>
        <taxon>Tracheophyta</taxon>
        <taxon>Spermatophyta</taxon>
        <taxon>Magnoliopsida</taxon>
        <taxon>eudicotyledons</taxon>
        <taxon>Gunneridae</taxon>
        <taxon>Pentapetalae</taxon>
        <taxon>rosids</taxon>
        <taxon>fabids</taxon>
        <taxon>Fabales</taxon>
        <taxon>Fabaceae</taxon>
        <taxon>Papilionoideae</taxon>
        <taxon>50 kb inversion clade</taxon>
        <taxon>NPAAA clade</taxon>
        <taxon>Hologalegina</taxon>
        <taxon>IRL clade</taxon>
        <taxon>Trifolieae</taxon>
        <taxon>Trifolium</taxon>
    </lineage>
</organism>
<keyword evidence="2" id="KW-1185">Reference proteome</keyword>
<name>A0ACB0J4M6_TRIPR</name>
<proteinExistence type="predicted"/>